<proteinExistence type="predicted"/>
<dbReference type="EMBL" id="CP006704">
    <property type="protein sequence ID" value="AIJ48727.1"/>
    <property type="molecule type" value="Genomic_DNA"/>
</dbReference>
<dbReference type="InterPro" id="IPR011335">
    <property type="entry name" value="Restrct_endonuc-II-like"/>
</dbReference>
<feature type="transmembrane region" description="Helical" evidence="1">
    <location>
        <begin position="44"/>
        <end position="61"/>
    </location>
</feature>
<reference evidence="3 4" key="1">
    <citation type="journal article" date="2014" name="Genome Announc.">
        <title>Complete Genome Sequence of Polychlorinated Biphenyl Degrader Comamonas testosteroni TK102 (NBRC 109938).</title>
        <authorList>
            <person name="Fukuda K."/>
            <person name="Hosoyama A."/>
            <person name="Tsuchikane K."/>
            <person name="Ohji S."/>
            <person name="Yamazoe A."/>
            <person name="Fujita N."/>
            <person name="Shintani M."/>
            <person name="Kimbara K."/>
        </authorList>
    </citation>
    <scope>NUCLEOTIDE SEQUENCE [LARGE SCALE GENOMIC DNA]</scope>
    <source>
        <strain evidence="3">TK102</strain>
    </source>
</reference>
<protein>
    <submittedName>
        <fullName evidence="3">Restriction endonuclease</fullName>
    </submittedName>
</protein>
<dbReference type="KEGG" id="ctes:O987_23220"/>
<evidence type="ECO:0000256" key="1">
    <source>
        <dbReference type="SAM" id="Phobius"/>
    </source>
</evidence>
<evidence type="ECO:0000313" key="4">
    <source>
        <dbReference type="Proteomes" id="UP000028782"/>
    </source>
</evidence>
<dbReference type="GO" id="GO:0003677">
    <property type="term" value="F:DNA binding"/>
    <property type="evidence" value="ECO:0007669"/>
    <property type="project" value="InterPro"/>
</dbReference>
<keyword evidence="3" id="KW-0378">Hydrolase</keyword>
<feature type="transmembrane region" description="Helical" evidence="1">
    <location>
        <begin position="20"/>
        <end position="38"/>
    </location>
</feature>
<dbReference type="InterPro" id="IPR007560">
    <property type="entry name" value="Restrct_endonuc_IV_Mrr"/>
</dbReference>
<evidence type="ECO:0000313" key="3">
    <source>
        <dbReference type="EMBL" id="AIJ48727.1"/>
    </source>
</evidence>
<feature type="domain" description="Restriction endonuclease type IV Mrr" evidence="2">
    <location>
        <begin position="80"/>
        <end position="186"/>
    </location>
</feature>
<dbReference type="GO" id="GO:0004519">
    <property type="term" value="F:endonuclease activity"/>
    <property type="evidence" value="ECO:0007669"/>
    <property type="project" value="UniProtKB-KW"/>
</dbReference>
<keyword evidence="1" id="KW-0472">Membrane</keyword>
<keyword evidence="3" id="KW-0540">Nuclease</keyword>
<keyword evidence="3" id="KW-0255">Endonuclease</keyword>
<dbReference type="HOGENOM" id="CLU_050636_2_0_4"/>
<dbReference type="Pfam" id="PF04471">
    <property type="entry name" value="Mrr_cat"/>
    <property type="match status" value="1"/>
</dbReference>
<accession>A0A076PZ71</accession>
<keyword evidence="1" id="KW-0812">Transmembrane</keyword>
<name>A0A076PZ71_COMTE</name>
<organism evidence="3 4">
    <name type="scientific">Comamonas testosteroni TK102</name>
    <dbReference type="NCBI Taxonomy" id="1392005"/>
    <lineage>
        <taxon>Bacteria</taxon>
        <taxon>Pseudomonadati</taxon>
        <taxon>Pseudomonadota</taxon>
        <taxon>Betaproteobacteria</taxon>
        <taxon>Burkholderiales</taxon>
        <taxon>Comamonadaceae</taxon>
        <taxon>Comamonas</taxon>
    </lineage>
</organism>
<dbReference type="Proteomes" id="UP000028782">
    <property type="component" value="Chromosome"/>
</dbReference>
<dbReference type="GO" id="GO:0009307">
    <property type="term" value="P:DNA restriction-modification system"/>
    <property type="evidence" value="ECO:0007669"/>
    <property type="project" value="InterPro"/>
</dbReference>
<sequence>MKLKMAENSLFAVLMRSRWWISFAICAAVVLVSLAVFPKDISPFAALGAFPFFIVGCIACYRQLRAPSPARLEQIQQVIAEQSWADFSAQLQTAWQAEGYEVQRLNQAGADLLLTRNGQTSVVGARRWKAAAHGVEPLRELQAAQARLKAELGVYVALQPLGENAASWAAQHQLVVLDAKSIATLIAKNQKKR</sequence>
<evidence type="ECO:0000259" key="2">
    <source>
        <dbReference type="Pfam" id="PF04471"/>
    </source>
</evidence>
<dbReference type="AlphaFoldDB" id="A0A076PZ71"/>
<gene>
    <name evidence="3" type="ORF">O987_23220</name>
</gene>
<dbReference type="SUPFAM" id="SSF52980">
    <property type="entry name" value="Restriction endonuclease-like"/>
    <property type="match status" value="1"/>
</dbReference>
<keyword evidence="1" id="KW-1133">Transmembrane helix</keyword>